<sequence length="272" mass="28327">MLLQLGGQQLKGLGRLHLATGGHHVRHVVEQVKAAHGRGLILQIVAHLQPCLGGAVCVGAGLLKLLLVKLRPGDFLHLADGVVKLAADIGHLRIADGDLVVVGHVNHDERDVVHPGDVLVPLGHAVADVVAAEHKVRHGDPAGLVGRLHPGGIGKGNSGVAADVRVIAQRLRRLAHPLPVVLGADTGGLVLRVDNRQTQRLGDLAGELGRGPAHGAACLLRLPCGGVHLAHHVPKGLRTGAGRLGGLLYGGRLWGGCGGFFVFSHEYILRFS</sequence>
<dbReference type="EMBL" id="VSSQ01009022">
    <property type="protein sequence ID" value="MPM40498.1"/>
    <property type="molecule type" value="Genomic_DNA"/>
</dbReference>
<name>A0A644ZJJ6_9ZZZZ</name>
<comment type="caution">
    <text evidence="1">The sequence shown here is derived from an EMBL/GenBank/DDBJ whole genome shotgun (WGS) entry which is preliminary data.</text>
</comment>
<protein>
    <submittedName>
        <fullName evidence="1">Uncharacterized protein</fullName>
    </submittedName>
</protein>
<evidence type="ECO:0000313" key="1">
    <source>
        <dbReference type="EMBL" id="MPM40498.1"/>
    </source>
</evidence>
<dbReference type="AlphaFoldDB" id="A0A644ZJJ6"/>
<proteinExistence type="predicted"/>
<reference evidence="1" key="1">
    <citation type="submission" date="2019-08" db="EMBL/GenBank/DDBJ databases">
        <authorList>
            <person name="Kucharzyk K."/>
            <person name="Murdoch R.W."/>
            <person name="Higgins S."/>
            <person name="Loffler F."/>
        </authorList>
    </citation>
    <scope>NUCLEOTIDE SEQUENCE</scope>
</reference>
<organism evidence="1">
    <name type="scientific">bioreactor metagenome</name>
    <dbReference type="NCBI Taxonomy" id="1076179"/>
    <lineage>
        <taxon>unclassified sequences</taxon>
        <taxon>metagenomes</taxon>
        <taxon>ecological metagenomes</taxon>
    </lineage>
</organism>
<gene>
    <name evidence="1" type="ORF">SDC9_87142</name>
</gene>
<accession>A0A644ZJJ6</accession>